<feature type="transmembrane region" description="Helical" evidence="5">
    <location>
        <begin position="113"/>
        <end position="131"/>
    </location>
</feature>
<evidence type="ECO:0000256" key="1">
    <source>
        <dbReference type="ARBA" id="ARBA00004141"/>
    </source>
</evidence>
<sequence>MKWIVLLLILAAVPISAGLIRSNPSKAPLFWGLVGFLPFVIGPWHLMIAPYATPVWSGYVRGWEISLLDALAVAILLVMPKRSWRKPANLFLLLIYILSVTLAVSQAKFPMFAWSYVIQLVRAAIVFLAVARVTEYEKGERALLIGLACGIALQAGYAIFARFGGALQTGGSLGHQNLLGFVSHLVLMLSFAALLSGRWTKVGAVGCLSGGLAVILTVSRATIAISLIGVALTYFLCLTMKPTGRKLATGVLFTVAIAAAFPLANAELQRRFQLQKTTFFAADEERLAFERAANAMIKARPMGVGPNHYVFVANTEGYSERAGVTWASGSRSTNVHNSYLLVAAESGYLGILTLVFLLAGAIFTALVTAFRHRAHPSSELLIGLACGIIAMCIHGFVEWMFVMYPTQYLFAISLGMIAGLRNRILVEVRSSALRRKMLHKMRASRLEPGSV</sequence>
<evidence type="ECO:0000313" key="8">
    <source>
        <dbReference type="Proteomes" id="UP000503222"/>
    </source>
</evidence>
<evidence type="ECO:0000256" key="4">
    <source>
        <dbReference type="ARBA" id="ARBA00023136"/>
    </source>
</evidence>
<dbReference type="PANTHER" id="PTHR37422">
    <property type="entry name" value="TEICHURONIC ACID BIOSYNTHESIS PROTEIN TUAE"/>
    <property type="match status" value="1"/>
</dbReference>
<keyword evidence="4 5" id="KW-0472">Membrane</keyword>
<dbReference type="AlphaFoldDB" id="A0A6G7YQW6"/>
<feature type="transmembrane region" description="Helical" evidence="5">
    <location>
        <begin position="380"/>
        <end position="402"/>
    </location>
</feature>
<dbReference type="EMBL" id="CP049869">
    <property type="protein sequence ID" value="QIK79124.1"/>
    <property type="molecule type" value="Genomic_DNA"/>
</dbReference>
<dbReference type="InterPro" id="IPR051533">
    <property type="entry name" value="WaaL-like"/>
</dbReference>
<dbReference type="Pfam" id="PF04932">
    <property type="entry name" value="Wzy_C"/>
    <property type="match status" value="1"/>
</dbReference>
<dbReference type="PANTHER" id="PTHR37422:SF13">
    <property type="entry name" value="LIPOPOLYSACCHARIDE BIOSYNTHESIS PROTEIN PA4999-RELATED"/>
    <property type="match status" value="1"/>
</dbReference>
<feature type="transmembrane region" description="Helical" evidence="5">
    <location>
        <begin position="60"/>
        <end position="78"/>
    </location>
</feature>
<organism evidence="7 8">
    <name type="scientific">Sphingomonas piscis</name>
    <dbReference type="NCBI Taxonomy" id="2714943"/>
    <lineage>
        <taxon>Bacteria</taxon>
        <taxon>Pseudomonadati</taxon>
        <taxon>Pseudomonadota</taxon>
        <taxon>Alphaproteobacteria</taxon>
        <taxon>Sphingomonadales</taxon>
        <taxon>Sphingomonadaceae</taxon>
        <taxon>Sphingomonas</taxon>
    </lineage>
</organism>
<feature type="transmembrane region" description="Helical" evidence="5">
    <location>
        <begin position="143"/>
        <end position="165"/>
    </location>
</feature>
<dbReference type="GO" id="GO:0016020">
    <property type="term" value="C:membrane"/>
    <property type="evidence" value="ECO:0007669"/>
    <property type="project" value="UniProtKB-SubCell"/>
</dbReference>
<evidence type="ECO:0000256" key="2">
    <source>
        <dbReference type="ARBA" id="ARBA00022692"/>
    </source>
</evidence>
<keyword evidence="8" id="KW-1185">Reference proteome</keyword>
<feature type="transmembrane region" description="Helical" evidence="5">
    <location>
        <begin position="177"/>
        <end position="195"/>
    </location>
</feature>
<dbReference type="KEGG" id="spii:G7077_09670"/>
<dbReference type="RefSeq" id="WP_166411515.1">
    <property type="nucleotide sequence ID" value="NZ_CP049869.1"/>
</dbReference>
<feature type="transmembrane region" description="Helical" evidence="5">
    <location>
        <begin position="90"/>
        <end position="107"/>
    </location>
</feature>
<feature type="domain" description="O-antigen ligase-related" evidence="6">
    <location>
        <begin position="207"/>
        <end position="354"/>
    </location>
</feature>
<protein>
    <recommendedName>
        <fullName evidence="6">O-antigen ligase-related domain-containing protein</fullName>
    </recommendedName>
</protein>
<keyword evidence="2 5" id="KW-0812">Transmembrane</keyword>
<reference evidence="7 8" key="1">
    <citation type="submission" date="2020-03" db="EMBL/GenBank/DDBJ databases">
        <title>Sphingomonas sp. nov., isolated from fish.</title>
        <authorList>
            <person name="Hyun D.-W."/>
            <person name="Bae J.-W."/>
        </authorList>
    </citation>
    <scope>NUCLEOTIDE SEQUENCE [LARGE SCALE GENOMIC DNA]</scope>
    <source>
        <strain evidence="7 8">HDW15B</strain>
    </source>
</reference>
<feature type="transmembrane region" description="Helical" evidence="5">
    <location>
        <begin position="247"/>
        <end position="264"/>
    </location>
</feature>
<comment type="subcellular location">
    <subcellularLocation>
        <location evidence="1">Membrane</location>
        <topology evidence="1">Multi-pass membrane protein</topology>
    </subcellularLocation>
</comment>
<evidence type="ECO:0000259" key="6">
    <source>
        <dbReference type="Pfam" id="PF04932"/>
    </source>
</evidence>
<gene>
    <name evidence="7" type="ORF">G7077_09670</name>
</gene>
<dbReference type="InterPro" id="IPR007016">
    <property type="entry name" value="O-antigen_ligase-rel_domated"/>
</dbReference>
<evidence type="ECO:0000313" key="7">
    <source>
        <dbReference type="EMBL" id="QIK79124.1"/>
    </source>
</evidence>
<dbReference type="Proteomes" id="UP000503222">
    <property type="component" value="Chromosome"/>
</dbReference>
<accession>A0A6G7YQW6</accession>
<proteinExistence type="predicted"/>
<keyword evidence="3 5" id="KW-1133">Transmembrane helix</keyword>
<evidence type="ECO:0000256" key="5">
    <source>
        <dbReference type="SAM" id="Phobius"/>
    </source>
</evidence>
<evidence type="ECO:0000256" key="3">
    <source>
        <dbReference type="ARBA" id="ARBA00022989"/>
    </source>
</evidence>
<name>A0A6G7YQW6_9SPHN</name>
<feature type="transmembrane region" description="Helical" evidence="5">
    <location>
        <begin position="347"/>
        <end position="368"/>
    </location>
</feature>